<dbReference type="InterPro" id="IPR038222">
    <property type="entry name" value="DHHA2_dom_sf"/>
</dbReference>
<keyword evidence="2" id="KW-0479">Metal-binding</keyword>
<evidence type="ECO:0000256" key="3">
    <source>
        <dbReference type="ARBA" id="ARBA00022801"/>
    </source>
</evidence>
<comment type="caution">
    <text evidence="6">The sequence shown here is derived from an EMBL/GenBank/DDBJ whole genome shotgun (WGS) entry which is preliminary data.</text>
</comment>
<dbReference type="Proteomes" id="UP000774326">
    <property type="component" value="Unassembled WGS sequence"/>
</dbReference>
<dbReference type="InterPro" id="IPR001667">
    <property type="entry name" value="DDH_dom"/>
</dbReference>
<dbReference type="Pfam" id="PF01368">
    <property type="entry name" value="DHH"/>
    <property type="match status" value="1"/>
</dbReference>
<gene>
    <name evidence="6" type="ORF">WICPIJ_000313</name>
</gene>
<name>A0A9P8TQZ1_WICPI</name>
<dbReference type="SMART" id="SM01131">
    <property type="entry name" value="DHHA2"/>
    <property type="match status" value="1"/>
</dbReference>
<dbReference type="SUPFAM" id="SSF64182">
    <property type="entry name" value="DHH phosphoesterases"/>
    <property type="match status" value="1"/>
</dbReference>
<dbReference type="InterPro" id="IPR004097">
    <property type="entry name" value="DHHA2"/>
</dbReference>
<dbReference type="GO" id="GO:0004309">
    <property type="term" value="F:exopolyphosphatase activity"/>
    <property type="evidence" value="ECO:0007669"/>
    <property type="project" value="TreeGrafter"/>
</dbReference>
<dbReference type="AlphaFoldDB" id="A0A9P8TQZ1"/>
<organism evidence="6 7">
    <name type="scientific">Wickerhamomyces pijperi</name>
    <name type="common">Yeast</name>
    <name type="synonym">Pichia pijperi</name>
    <dbReference type="NCBI Taxonomy" id="599730"/>
    <lineage>
        <taxon>Eukaryota</taxon>
        <taxon>Fungi</taxon>
        <taxon>Dikarya</taxon>
        <taxon>Ascomycota</taxon>
        <taxon>Saccharomycotina</taxon>
        <taxon>Saccharomycetes</taxon>
        <taxon>Phaffomycetales</taxon>
        <taxon>Wickerhamomycetaceae</taxon>
        <taxon>Wickerhamomyces</taxon>
    </lineage>
</organism>
<keyword evidence="4" id="KW-0464">Manganese</keyword>
<dbReference type="OrthoDB" id="374045at2759"/>
<keyword evidence="7" id="KW-1185">Reference proteome</keyword>
<dbReference type="GO" id="GO:0046872">
    <property type="term" value="F:metal ion binding"/>
    <property type="evidence" value="ECO:0007669"/>
    <property type="project" value="UniProtKB-KW"/>
</dbReference>
<reference evidence="6" key="2">
    <citation type="submission" date="2021-01" db="EMBL/GenBank/DDBJ databases">
        <authorList>
            <person name="Schikora-Tamarit M.A."/>
        </authorList>
    </citation>
    <scope>NUCLEOTIDE SEQUENCE</scope>
    <source>
        <strain evidence="6">CBS2887</strain>
    </source>
</reference>
<dbReference type="PANTHER" id="PTHR12112">
    <property type="entry name" value="BNIP - RELATED"/>
    <property type="match status" value="1"/>
</dbReference>
<protein>
    <recommendedName>
        <fullName evidence="5">DHHA2 domain-containing protein</fullName>
    </recommendedName>
</protein>
<evidence type="ECO:0000313" key="6">
    <source>
        <dbReference type="EMBL" id="KAH3688713.1"/>
    </source>
</evidence>
<sequence>MSNTKISTVLRQLSQAFKAQASTQIFKLGLVSGNQSGDADSIISSITYCFLHFKQSNSISSSNKVLYLPYLNFARSELRLRKDVLHVFQQHEITEDLLMFSDDLDSIISKDERFEDVILVDHNVPQGALANFMTANEGTLQISGIIDHHVDEGQFLNVEPRIIEKSGSCVSLVYQYFKTLETTISKDSQLLNFVINPVLLDTSNMQSRVEQAELDLFQDFQKTFTIISHEADGSSTKKLYESLIAAKNDITGLTFTDLLNKDYKNFSSLHDGTYHFGISSIGVPLEYIMTTYTFEEVTQNVVQFIKDNGIEFLAVMTAFVKPGTEDEFHRQLAFFNLPDKTEGEHIISEIRTPLSLERFEFNSAYLQNTVVIGDTWNDVSTKENVLLFEQHHLASSRKQVAPLLREKVCSSK</sequence>
<reference evidence="6" key="1">
    <citation type="journal article" date="2021" name="Open Biol.">
        <title>Shared evolutionary footprints suggest mitochondrial oxidative damage underlies multiple complex I losses in fungi.</title>
        <authorList>
            <person name="Schikora-Tamarit M.A."/>
            <person name="Marcet-Houben M."/>
            <person name="Nosek J."/>
            <person name="Gabaldon T."/>
        </authorList>
    </citation>
    <scope>NUCLEOTIDE SEQUENCE</scope>
    <source>
        <strain evidence="6">CBS2887</strain>
    </source>
</reference>
<evidence type="ECO:0000256" key="1">
    <source>
        <dbReference type="ARBA" id="ARBA00001936"/>
    </source>
</evidence>
<dbReference type="Gene3D" id="3.90.1640.10">
    <property type="entry name" value="inorganic pyrophosphatase (n-terminal core)"/>
    <property type="match status" value="1"/>
</dbReference>
<evidence type="ECO:0000256" key="4">
    <source>
        <dbReference type="ARBA" id="ARBA00023211"/>
    </source>
</evidence>
<accession>A0A9P8TQZ1</accession>
<evidence type="ECO:0000259" key="5">
    <source>
        <dbReference type="SMART" id="SM01131"/>
    </source>
</evidence>
<proteinExistence type="predicted"/>
<dbReference type="InterPro" id="IPR038763">
    <property type="entry name" value="DHH_sf"/>
</dbReference>
<dbReference type="EMBL" id="JAEUBG010000192">
    <property type="protein sequence ID" value="KAH3688713.1"/>
    <property type="molecule type" value="Genomic_DNA"/>
</dbReference>
<dbReference type="Pfam" id="PF02833">
    <property type="entry name" value="DHHA2"/>
    <property type="match status" value="1"/>
</dbReference>
<evidence type="ECO:0000256" key="2">
    <source>
        <dbReference type="ARBA" id="ARBA00022723"/>
    </source>
</evidence>
<keyword evidence="3" id="KW-0378">Hydrolase</keyword>
<evidence type="ECO:0000313" key="7">
    <source>
        <dbReference type="Proteomes" id="UP000774326"/>
    </source>
</evidence>
<dbReference type="Gene3D" id="3.10.310.20">
    <property type="entry name" value="DHHA2 domain"/>
    <property type="match status" value="1"/>
</dbReference>
<dbReference type="GO" id="GO:0005737">
    <property type="term" value="C:cytoplasm"/>
    <property type="evidence" value="ECO:0007669"/>
    <property type="project" value="InterPro"/>
</dbReference>
<dbReference type="PANTHER" id="PTHR12112:SF39">
    <property type="entry name" value="EG:152A3.5 PROTEIN (FBGN0003116_PN PROTEIN)"/>
    <property type="match status" value="1"/>
</dbReference>
<feature type="domain" description="DHHA2" evidence="5">
    <location>
        <begin position="240"/>
        <end position="408"/>
    </location>
</feature>
<comment type="cofactor">
    <cofactor evidence="1">
        <name>Mn(2+)</name>
        <dbReference type="ChEBI" id="CHEBI:29035"/>
    </cofactor>
</comment>